<dbReference type="InterPro" id="IPR000271">
    <property type="entry name" value="Ribosomal_bL34"/>
</dbReference>
<dbReference type="GO" id="GO:0005762">
    <property type="term" value="C:mitochondrial large ribosomal subunit"/>
    <property type="evidence" value="ECO:0007669"/>
    <property type="project" value="TreeGrafter"/>
</dbReference>
<protein>
    <recommendedName>
        <fullName evidence="4">Large ribosomal subunit protein bL34m</fullName>
    </recommendedName>
    <alternativeName>
        <fullName evidence="5">39S ribosomal protein L34, mitochondrial</fullName>
    </alternativeName>
</protein>
<dbReference type="Pfam" id="PF00468">
    <property type="entry name" value="Ribosomal_L34"/>
    <property type="match status" value="1"/>
</dbReference>
<dbReference type="GO" id="GO:0003735">
    <property type="term" value="F:structural constituent of ribosome"/>
    <property type="evidence" value="ECO:0007669"/>
    <property type="project" value="InterPro"/>
</dbReference>
<keyword evidence="2 6" id="KW-0689">Ribosomal protein</keyword>
<dbReference type="PANTHER" id="PTHR14503:SF4">
    <property type="entry name" value="LARGE RIBOSOMAL SUBUNIT PROTEIN BL34M"/>
    <property type="match status" value="1"/>
</dbReference>
<evidence type="ECO:0000256" key="5">
    <source>
        <dbReference type="ARBA" id="ARBA00035434"/>
    </source>
</evidence>
<dbReference type="EMBL" id="GANO01004205">
    <property type="protein sequence ID" value="JAB55666.1"/>
    <property type="molecule type" value="mRNA"/>
</dbReference>
<sequence>MSLFKSLQLFAPLILPKNLTNFIPALKQTDSLAGGCWSLMTTRNVIRDKFPRAKEYKRITVHGFWKRMRTASGRKILMRRILKGRHVLAH</sequence>
<evidence type="ECO:0000256" key="1">
    <source>
        <dbReference type="ARBA" id="ARBA00010111"/>
    </source>
</evidence>
<evidence type="ECO:0000256" key="3">
    <source>
        <dbReference type="ARBA" id="ARBA00023274"/>
    </source>
</evidence>
<proteinExistence type="evidence at transcript level"/>
<reference evidence="6" key="1">
    <citation type="journal article" date="2014" name="Insect Biochem. Mol. Biol.">
        <title>An insight into the sialome of the frog biting fly, Corethrella appendiculata.</title>
        <authorList>
            <person name="Ribeiro J.M.C."/>
            <person name="Chagas A.C."/>
            <person name="Pham V.M."/>
            <person name="Lounibos L.P."/>
            <person name="Calvo E."/>
        </authorList>
    </citation>
    <scope>NUCLEOTIDE SEQUENCE</scope>
    <source>
        <tissue evidence="6">Salivary glands</tissue>
    </source>
</reference>
<evidence type="ECO:0000313" key="6">
    <source>
        <dbReference type="EMBL" id="JAB55666.1"/>
    </source>
</evidence>
<dbReference type="FunFam" id="1.10.287.3980:FF:000001">
    <property type="entry name" value="Mitochondrial ribosomal protein L34"/>
    <property type="match status" value="1"/>
</dbReference>
<name>U5ETT9_9DIPT</name>
<evidence type="ECO:0000256" key="2">
    <source>
        <dbReference type="ARBA" id="ARBA00022980"/>
    </source>
</evidence>
<accession>U5ETT9</accession>
<dbReference type="PANTHER" id="PTHR14503">
    <property type="entry name" value="MITOCHONDRIAL RIBOSOMAL PROTEIN 34 FAMILY MEMBER"/>
    <property type="match status" value="1"/>
</dbReference>
<keyword evidence="3" id="KW-0687">Ribonucleoprotein</keyword>
<organism evidence="6">
    <name type="scientific">Corethrella appendiculata</name>
    <dbReference type="NCBI Taxonomy" id="1370023"/>
    <lineage>
        <taxon>Eukaryota</taxon>
        <taxon>Metazoa</taxon>
        <taxon>Ecdysozoa</taxon>
        <taxon>Arthropoda</taxon>
        <taxon>Hexapoda</taxon>
        <taxon>Insecta</taxon>
        <taxon>Pterygota</taxon>
        <taxon>Neoptera</taxon>
        <taxon>Endopterygota</taxon>
        <taxon>Diptera</taxon>
        <taxon>Nematocera</taxon>
        <taxon>Culicoidea</taxon>
        <taxon>Chaoboridae</taxon>
        <taxon>Corethrella</taxon>
    </lineage>
</organism>
<dbReference type="AlphaFoldDB" id="U5ETT9"/>
<dbReference type="Gene3D" id="1.10.287.3980">
    <property type="match status" value="1"/>
</dbReference>
<comment type="similarity">
    <text evidence="1">Belongs to the bacterial ribosomal protein bL34 family.</text>
</comment>
<evidence type="ECO:0000256" key="4">
    <source>
        <dbReference type="ARBA" id="ARBA00035274"/>
    </source>
</evidence>
<dbReference type="GO" id="GO:0006412">
    <property type="term" value="P:translation"/>
    <property type="evidence" value="ECO:0007669"/>
    <property type="project" value="InterPro"/>
</dbReference>